<protein>
    <submittedName>
        <fullName evidence="3">Uncharacterized protein</fullName>
    </submittedName>
</protein>
<gene>
    <name evidence="3" type="ORF">NOSIN_01140</name>
</gene>
<organism evidence="3 4">
    <name type="scientific">Nocardiopsis sinuspersici</name>
    <dbReference type="NCBI Taxonomy" id="501010"/>
    <lineage>
        <taxon>Bacteria</taxon>
        <taxon>Bacillati</taxon>
        <taxon>Actinomycetota</taxon>
        <taxon>Actinomycetes</taxon>
        <taxon>Streptosporangiales</taxon>
        <taxon>Nocardiopsidaceae</taxon>
        <taxon>Nocardiopsis</taxon>
    </lineage>
</organism>
<reference evidence="4" key="1">
    <citation type="submission" date="2016-08" db="EMBL/GenBank/DDBJ databases">
        <authorList>
            <person name="Tokovenko B."/>
            <person name="Kalinowski J."/>
        </authorList>
    </citation>
    <scope>NUCLEOTIDE SEQUENCE [LARGE SCALE GENOMIC DNA]</scope>
    <source>
        <strain evidence="4">UTMC102</strain>
    </source>
</reference>
<name>A0A1V3BVC8_9ACTN</name>
<keyword evidence="2" id="KW-0472">Membrane</keyword>
<evidence type="ECO:0000256" key="2">
    <source>
        <dbReference type="SAM" id="Phobius"/>
    </source>
</evidence>
<keyword evidence="2" id="KW-1133">Transmembrane helix</keyword>
<evidence type="ECO:0000313" key="4">
    <source>
        <dbReference type="Proteomes" id="UP000189004"/>
    </source>
</evidence>
<keyword evidence="1" id="KW-0175">Coiled coil</keyword>
<dbReference type="EMBL" id="MCOK01000001">
    <property type="protein sequence ID" value="OOC52604.1"/>
    <property type="molecule type" value="Genomic_DNA"/>
</dbReference>
<accession>A0A1V3BVC8</accession>
<evidence type="ECO:0000256" key="1">
    <source>
        <dbReference type="SAM" id="Coils"/>
    </source>
</evidence>
<dbReference type="Proteomes" id="UP000189004">
    <property type="component" value="Unassembled WGS sequence"/>
</dbReference>
<proteinExistence type="predicted"/>
<keyword evidence="2" id="KW-0812">Transmembrane</keyword>
<evidence type="ECO:0000313" key="3">
    <source>
        <dbReference type="EMBL" id="OOC52604.1"/>
    </source>
</evidence>
<feature type="coiled-coil region" evidence="1">
    <location>
        <begin position="32"/>
        <end position="91"/>
    </location>
</feature>
<feature type="transmembrane region" description="Helical" evidence="2">
    <location>
        <begin position="6"/>
        <end position="27"/>
    </location>
</feature>
<comment type="caution">
    <text evidence="3">The sequence shown here is derived from an EMBL/GenBank/DDBJ whole genome shotgun (WGS) entry which is preliminary data.</text>
</comment>
<keyword evidence="4" id="KW-1185">Reference proteome</keyword>
<dbReference type="AlphaFoldDB" id="A0A1V3BVC8"/>
<sequence>MDSETWAAVAAVGAVAAAAIALVALFFTGRAANAAKKQTKHQKDAVKAAEAQTRLQEKAVKAAIAQTELQREAAETAAAQTELQRKAAQDAVQPYVWVDVVPDEAQGTILNLVLGNSGPTFAHNVRVTIEPPLPQGKLHGATSGQKRLSEGITALGPGRKLVWSLGVGHEVVQEDEPKIHTITIDADGPFGPLPQQPYKINLTDIRETRDAPEGNLHYVRKAIEKVAKKLDGSD</sequence>
<dbReference type="RefSeq" id="WP_077688947.1">
    <property type="nucleotide sequence ID" value="NZ_MCOK01000001.1"/>
</dbReference>
<dbReference type="OrthoDB" id="4191917at2"/>